<comment type="caution">
    <text evidence="5">The sequence shown here is derived from an EMBL/GenBank/DDBJ whole genome shotgun (WGS) entry which is preliminary data.</text>
</comment>
<sequence>MNITDFAKARYSTKAFDPSKTISDDKIAQLMELARFSPSSVNSQPWHLILAATEEGKNRIAKAAQGGYSFNEAKIKNASHVLVFCAKTSIDEHYIEELIATEDADGRYPTEEAKVGGRRGRTFFVNQHRFALKDAQHWMEKQVYLNLGTVLLGAATLDIDAVPIEGFDAQVLDAEFDLHAKGYTSLVIVALGYHSEDDFNKKLPKSRWPLSRIFTEC</sequence>
<keyword evidence="6" id="KW-1185">Reference proteome</keyword>
<evidence type="ECO:0000256" key="2">
    <source>
        <dbReference type="ARBA" id="ARBA00022857"/>
    </source>
</evidence>
<dbReference type="AlphaFoldDB" id="A0A3N1PPB4"/>
<gene>
    <name evidence="5" type="ORF">EDC28_10139</name>
</gene>
<keyword evidence="2" id="KW-0521">NADP</keyword>
<proteinExistence type="inferred from homology"/>
<accession>A0A3N1PPB4</accession>
<name>A0A3N1PPB4_9GAMM</name>
<dbReference type="SUPFAM" id="SSF55469">
    <property type="entry name" value="FMN-dependent nitroreductase-like"/>
    <property type="match status" value="1"/>
</dbReference>
<dbReference type="InterPro" id="IPR000415">
    <property type="entry name" value="Nitroreductase-like"/>
</dbReference>
<evidence type="ECO:0000256" key="1">
    <source>
        <dbReference type="ARBA" id="ARBA00007118"/>
    </source>
</evidence>
<evidence type="ECO:0000313" key="5">
    <source>
        <dbReference type="EMBL" id="ROQ30353.1"/>
    </source>
</evidence>
<dbReference type="EMBL" id="RJUL01000001">
    <property type="protein sequence ID" value="ROQ30353.1"/>
    <property type="molecule type" value="Genomic_DNA"/>
</dbReference>
<dbReference type="NCBIfam" id="NF008275">
    <property type="entry name" value="PRK11053.1"/>
    <property type="match status" value="1"/>
</dbReference>
<reference evidence="5 6" key="1">
    <citation type="submission" date="2018-11" db="EMBL/GenBank/DDBJ databases">
        <title>Genomic Encyclopedia of Type Strains, Phase IV (KMG-IV): sequencing the most valuable type-strain genomes for metagenomic binning, comparative biology and taxonomic classification.</title>
        <authorList>
            <person name="Goeker M."/>
        </authorList>
    </citation>
    <scope>NUCLEOTIDE SEQUENCE [LARGE SCALE GENOMIC DNA]</scope>
    <source>
        <strain evidence="5 6">DSM 21945</strain>
    </source>
</reference>
<evidence type="ECO:0000256" key="3">
    <source>
        <dbReference type="ARBA" id="ARBA00023002"/>
    </source>
</evidence>
<dbReference type="Proteomes" id="UP000268033">
    <property type="component" value="Unassembled WGS sequence"/>
</dbReference>
<evidence type="ECO:0000313" key="6">
    <source>
        <dbReference type="Proteomes" id="UP000268033"/>
    </source>
</evidence>
<dbReference type="RefSeq" id="WP_123420272.1">
    <property type="nucleotide sequence ID" value="NZ_RJUL01000001.1"/>
</dbReference>
<dbReference type="GO" id="GO:0016491">
    <property type="term" value="F:oxidoreductase activity"/>
    <property type="evidence" value="ECO:0007669"/>
    <property type="project" value="UniProtKB-KW"/>
</dbReference>
<comment type="similarity">
    <text evidence="1">Belongs to the nitroreductase family.</text>
</comment>
<dbReference type="InterPro" id="IPR029479">
    <property type="entry name" value="Nitroreductase"/>
</dbReference>
<dbReference type="Pfam" id="PF00881">
    <property type="entry name" value="Nitroreductase"/>
    <property type="match status" value="1"/>
</dbReference>
<dbReference type="InterPro" id="IPR033878">
    <property type="entry name" value="NfsB-like"/>
</dbReference>
<feature type="domain" description="Nitroreductase" evidence="4">
    <location>
        <begin position="8"/>
        <end position="193"/>
    </location>
</feature>
<keyword evidence="3" id="KW-0560">Oxidoreductase</keyword>
<protein>
    <submittedName>
        <fullName evidence="5">Dihydropteridine reductase</fullName>
    </submittedName>
</protein>
<organism evidence="5 6">
    <name type="scientific">Gallaecimonas pentaromativorans</name>
    <dbReference type="NCBI Taxonomy" id="584787"/>
    <lineage>
        <taxon>Bacteria</taxon>
        <taxon>Pseudomonadati</taxon>
        <taxon>Pseudomonadota</taxon>
        <taxon>Gammaproteobacteria</taxon>
        <taxon>Enterobacterales</taxon>
        <taxon>Gallaecimonadaceae</taxon>
        <taxon>Gallaecimonas</taxon>
    </lineage>
</organism>
<dbReference type="STRING" id="584787.GCA_001247655_02183"/>
<dbReference type="CDD" id="cd02149">
    <property type="entry name" value="NfsB-like"/>
    <property type="match status" value="1"/>
</dbReference>
<dbReference type="PANTHER" id="PTHR43673:SF10">
    <property type="entry name" value="NADH DEHYDROGENASE_NAD(P)H NITROREDUCTASE XCC3605-RELATED"/>
    <property type="match status" value="1"/>
</dbReference>
<dbReference type="PANTHER" id="PTHR43673">
    <property type="entry name" value="NAD(P)H NITROREDUCTASE YDGI-RELATED"/>
    <property type="match status" value="1"/>
</dbReference>
<dbReference type="Gene3D" id="3.40.109.10">
    <property type="entry name" value="NADH Oxidase"/>
    <property type="match status" value="1"/>
</dbReference>
<evidence type="ECO:0000259" key="4">
    <source>
        <dbReference type="Pfam" id="PF00881"/>
    </source>
</evidence>